<evidence type="ECO:0000313" key="13">
    <source>
        <dbReference type="Proteomes" id="UP000713880"/>
    </source>
</evidence>
<gene>
    <name evidence="12" type="ORF">H6A13_06665</name>
</gene>
<evidence type="ECO:0000313" key="12">
    <source>
        <dbReference type="EMBL" id="MBM6826785.1"/>
    </source>
</evidence>
<dbReference type="Gene3D" id="3.10.50.40">
    <property type="match status" value="1"/>
</dbReference>
<dbReference type="InterPro" id="IPR003731">
    <property type="entry name" value="Di-Nase_FeMo-co_biosynth"/>
</dbReference>
<evidence type="ECO:0000256" key="8">
    <source>
        <dbReference type="ARBA" id="ARBA00037071"/>
    </source>
</evidence>
<dbReference type="GO" id="GO:0005737">
    <property type="term" value="C:cytoplasm"/>
    <property type="evidence" value="ECO:0007669"/>
    <property type="project" value="UniProtKB-SubCell"/>
</dbReference>
<dbReference type="EC" id="5.2.1.8" evidence="10"/>
<dbReference type="Pfam" id="PF00254">
    <property type="entry name" value="FKBP_C"/>
    <property type="match status" value="1"/>
</dbReference>
<dbReference type="Pfam" id="PF02579">
    <property type="entry name" value="Nitro_FeMo-Co"/>
    <property type="match status" value="1"/>
</dbReference>
<sequence>MKIAVTYDNGNIFQHFGRTESFKVYEVENNQVISSEVIGSNGVGHGALAGLLAEQKVDVLICGGIGGGAQAALAEAGVELCSGAEGDTDQAVEAYLKGELVSTGANCDHHHGEGHSCGDHEEGHSCGDHEEGHSCSGGCGSSCGGGCGTQPTLTGRNVGKTCRTHYKGTFNDGTKFDSSYDRGEPLEFVCGAGQMIPGFDAAVADMEVGQIVDVHLMPEEAYGMPDPNAVFTVEIAQLPGSEEAQVGQQVYLTNQYGQPFPVKVAAKGETTITFDANPEMAGKELNFRIELVEVLEG</sequence>
<comment type="similarity">
    <text evidence="3 10">Belongs to the FKBP-type PPIase family.</text>
</comment>
<dbReference type="SUPFAM" id="SSF53146">
    <property type="entry name" value="Nitrogenase accessory factor-like"/>
    <property type="match status" value="1"/>
</dbReference>
<evidence type="ECO:0000256" key="4">
    <source>
        <dbReference type="ARBA" id="ARBA00022490"/>
    </source>
</evidence>
<evidence type="ECO:0000256" key="9">
    <source>
        <dbReference type="PROSITE-ProRule" id="PRU00277"/>
    </source>
</evidence>
<reference evidence="12" key="1">
    <citation type="submission" date="2020-08" db="EMBL/GenBank/DDBJ databases">
        <authorList>
            <person name="Cejkova D."/>
            <person name="Kubasova T."/>
            <person name="Jahodarova E."/>
            <person name="Rychlik I."/>
        </authorList>
    </citation>
    <scope>NUCLEOTIDE SEQUENCE</scope>
    <source>
        <strain evidence="12">An420c</strain>
    </source>
</reference>
<evidence type="ECO:0000256" key="7">
    <source>
        <dbReference type="ARBA" id="ARBA00023235"/>
    </source>
</evidence>
<evidence type="ECO:0000256" key="1">
    <source>
        <dbReference type="ARBA" id="ARBA00000971"/>
    </source>
</evidence>
<proteinExistence type="inferred from homology"/>
<feature type="domain" description="PPIase FKBP-type" evidence="11">
    <location>
        <begin position="159"/>
        <end position="223"/>
    </location>
</feature>
<dbReference type="Gene3D" id="3.30.420.130">
    <property type="entry name" value="Dinitrogenase iron-molybdenum cofactor biosynthesis domain"/>
    <property type="match status" value="1"/>
</dbReference>
<dbReference type="InterPro" id="IPR001179">
    <property type="entry name" value="PPIase_FKBP_dom"/>
</dbReference>
<dbReference type="InterPro" id="IPR036105">
    <property type="entry name" value="DiNase_FeMo-co_biosyn_sf"/>
</dbReference>
<comment type="caution">
    <text evidence="12">The sequence shown here is derived from an EMBL/GenBank/DDBJ whole genome shotgun (WGS) entry which is preliminary data.</text>
</comment>
<protein>
    <recommendedName>
        <fullName evidence="10">Peptidyl-prolyl cis-trans isomerase</fullName>
        <ecNumber evidence="10">5.2.1.8</ecNumber>
    </recommendedName>
</protein>
<evidence type="ECO:0000256" key="3">
    <source>
        <dbReference type="ARBA" id="ARBA00006577"/>
    </source>
</evidence>
<accession>A0A938X1E3</accession>
<dbReference type="PROSITE" id="PS50059">
    <property type="entry name" value="FKBP_PPIASE"/>
    <property type="match status" value="1"/>
</dbReference>
<keyword evidence="5 9" id="KW-0697">Rotamase</keyword>
<keyword evidence="13" id="KW-1185">Reference proteome</keyword>
<dbReference type="RefSeq" id="WP_204908836.1">
    <property type="nucleotide sequence ID" value="NZ_JACJLV010000017.1"/>
</dbReference>
<dbReference type="AlphaFoldDB" id="A0A938X1E3"/>
<comment type="catalytic activity">
    <reaction evidence="1 9 10">
        <text>[protein]-peptidylproline (omega=180) = [protein]-peptidylproline (omega=0)</text>
        <dbReference type="Rhea" id="RHEA:16237"/>
        <dbReference type="Rhea" id="RHEA-COMP:10747"/>
        <dbReference type="Rhea" id="RHEA-COMP:10748"/>
        <dbReference type="ChEBI" id="CHEBI:83833"/>
        <dbReference type="ChEBI" id="CHEBI:83834"/>
        <dbReference type="EC" id="5.2.1.8"/>
    </reaction>
</comment>
<dbReference type="SUPFAM" id="SSF54534">
    <property type="entry name" value="FKBP-like"/>
    <property type="match status" value="1"/>
</dbReference>
<evidence type="ECO:0000256" key="2">
    <source>
        <dbReference type="ARBA" id="ARBA00004496"/>
    </source>
</evidence>
<keyword evidence="6" id="KW-0143">Chaperone</keyword>
<evidence type="ECO:0000256" key="10">
    <source>
        <dbReference type="RuleBase" id="RU003915"/>
    </source>
</evidence>
<keyword evidence="7 9" id="KW-0413">Isomerase</keyword>
<dbReference type="EMBL" id="JACJLV010000017">
    <property type="protein sequence ID" value="MBM6826785.1"/>
    <property type="molecule type" value="Genomic_DNA"/>
</dbReference>
<name>A0A938X1E3_9CLOT</name>
<comment type="function">
    <text evidence="8">Also involved in hydrogenase metallocenter assembly, probably by participating in the nickel insertion step. This function in hydrogenase biosynthesis requires chaperone activity and the presence of the metal-binding domain, but not PPIase activity.</text>
</comment>
<evidence type="ECO:0000259" key="11">
    <source>
        <dbReference type="PROSITE" id="PS50059"/>
    </source>
</evidence>
<comment type="subcellular location">
    <subcellularLocation>
        <location evidence="2">Cytoplasm</location>
    </subcellularLocation>
</comment>
<dbReference type="PANTHER" id="PTHR47861">
    <property type="entry name" value="FKBP-TYPE PEPTIDYL-PROLYL CIS-TRANS ISOMERASE SLYD"/>
    <property type="match status" value="1"/>
</dbReference>
<evidence type="ECO:0000256" key="6">
    <source>
        <dbReference type="ARBA" id="ARBA00023186"/>
    </source>
</evidence>
<reference evidence="12" key="2">
    <citation type="journal article" date="2021" name="Sci. Rep.">
        <title>The distribution of antibiotic resistance genes in chicken gut microbiota commensals.</title>
        <authorList>
            <person name="Juricova H."/>
            <person name="Matiasovicova J."/>
            <person name="Kubasova T."/>
            <person name="Cejkova D."/>
            <person name="Rychlik I."/>
        </authorList>
    </citation>
    <scope>NUCLEOTIDE SEQUENCE</scope>
    <source>
        <strain evidence="12">An420c</strain>
    </source>
</reference>
<dbReference type="PANTHER" id="PTHR47861:SF3">
    <property type="entry name" value="FKBP-TYPE PEPTIDYL-PROLYL CIS-TRANS ISOMERASE SLYD"/>
    <property type="match status" value="1"/>
</dbReference>
<evidence type="ECO:0000256" key="5">
    <source>
        <dbReference type="ARBA" id="ARBA00023110"/>
    </source>
</evidence>
<keyword evidence="4" id="KW-0963">Cytoplasm</keyword>
<dbReference type="InterPro" id="IPR046357">
    <property type="entry name" value="PPIase_dom_sf"/>
</dbReference>
<dbReference type="Proteomes" id="UP000713880">
    <property type="component" value="Unassembled WGS sequence"/>
</dbReference>
<dbReference type="GO" id="GO:0003755">
    <property type="term" value="F:peptidyl-prolyl cis-trans isomerase activity"/>
    <property type="evidence" value="ECO:0007669"/>
    <property type="project" value="UniProtKB-UniRule"/>
</dbReference>
<organism evidence="12 13">
    <name type="scientific">Mordavella massiliensis</name>
    <dbReference type="NCBI Taxonomy" id="1871024"/>
    <lineage>
        <taxon>Bacteria</taxon>
        <taxon>Bacillati</taxon>
        <taxon>Bacillota</taxon>
        <taxon>Clostridia</taxon>
        <taxon>Eubacteriales</taxon>
        <taxon>Clostridiaceae</taxon>
        <taxon>Mordavella</taxon>
    </lineage>
</organism>
<dbReference type="GO" id="GO:0042026">
    <property type="term" value="P:protein refolding"/>
    <property type="evidence" value="ECO:0007669"/>
    <property type="project" value="UniProtKB-ARBA"/>
</dbReference>